<name>T1IP51_STRMM</name>
<feature type="region of interest" description="Disordered" evidence="1">
    <location>
        <begin position="73"/>
        <end position="108"/>
    </location>
</feature>
<reference evidence="3" key="1">
    <citation type="submission" date="2011-05" db="EMBL/GenBank/DDBJ databases">
        <authorList>
            <person name="Richards S.R."/>
            <person name="Qu J."/>
            <person name="Jiang H."/>
            <person name="Jhangiani S.N."/>
            <person name="Agravi P."/>
            <person name="Goodspeed R."/>
            <person name="Gross S."/>
            <person name="Mandapat C."/>
            <person name="Jackson L."/>
            <person name="Mathew T."/>
            <person name="Pu L."/>
            <person name="Thornton R."/>
            <person name="Saada N."/>
            <person name="Wilczek-Boney K.B."/>
            <person name="Lee S."/>
            <person name="Kovar C."/>
            <person name="Wu Y."/>
            <person name="Scherer S.E."/>
            <person name="Worley K.C."/>
            <person name="Muzny D.M."/>
            <person name="Gibbs R."/>
        </authorList>
    </citation>
    <scope>NUCLEOTIDE SEQUENCE</scope>
    <source>
        <strain evidence="3">Brora</strain>
    </source>
</reference>
<dbReference type="EnsemblMetazoa" id="SMAR002795-RA">
    <property type="protein sequence ID" value="SMAR002795-PA"/>
    <property type="gene ID" value="SMAR002795"/>
</dbReference>
<evidence type="ECO:0000313" key="3">
    <source>
        <dbReference type="Proteomes" id="UP000014500"/>
    </source>
</evidence>
<evidence type="ECO:0008006" key="4">
    <source>
        <dbReference type="Google" id="ProtNLM"/>
    </source>
</evidence>
<accession>T1IP51</accession>
<protein>
    <recommendedName>
        <fullName evidence="4">SH2 domain-containing protein</fullName>
    </recommendedName>
</protein>
<proteinExistence type="predicted"/>
<dbReference type="SUPFAM" id="SSF55550">
    <property type="entry name" value="SH2 domain"/>
    <property type="match status" value="1"/>
</dbReference>
<dbReference type="EMBL" id="JH431244">
    <property type="status" value="NOT_ANNOTATED_CDS"/>
    <property type="molecule type" value="Genomic_DNA"/>
</dbReference>
<feature type="compositionally biased region" description="Polar residues" evidence="1">
    <location>
        <begin position="74"/>
        <end position="84"/>
    </location>
</feature>
<reference evidence="2" key="2">
    <citation type="submission" date="2015-02" db="UniProtKB">
        <authorList>
            <consortium name="EnsemblMetazoa"/>
        </authorList>
    </citation>
    <scope>IDENTIFICATION</scope>
</reference>
<evidence type="ECO:0000256" key="1">
    <source>
        <dbReference type="SAM" id="MobiDB-lite"/>
    </source>
</evidence>
<organism evidence="2 3">
    <name type="scientific">Strigamia maritima</name>
    <name type="common">European centipede</name>
    <name type="synonym">Geophilus maritimus</name>
    <dbReference type="NCBI Taxonomy" id="126957"/>
    <lineage>
        <taxon>Eukaryota</taxon>
        <taxon>Metazoa</taxon>
        <taxon>Ecdysozoa</taxon>
        <taxon>Arthropoda</taxon>
        <taxon>Myriapoda</taxon>
        <taxon>Chilopoda</taxon>
        <taxon>Pleurostigmophora</taxon>
        <taxon>Geophilomorpha</taxon>
        <taxon>Linotaeniidae</taxon>
        <taxon>Strigamia</taxon>
    </lineage>
</organism>
<dbReference type="HOGENOM" id="CLU_2200224_0_0_1"/>
<sequence length="108" mass="13043">MMIVFVLWRNRSKSSKIDHYIITPRNDLYYINGFPFPYMEAIVFYYQKHRFNGTLLTQQAFIEPYLLAHKRSSRSPTLNKAQTFNRKDKRRQNRRGGTQGNYNKFQTL</sequence>
<keyword evidence="3" id="KW-1185">Reference proteome</keyword>
<dbReference type="Proteomes" id="UP000014500">
    <property type="component" value="Unassembled WGS sequence"/>
</dbReference>
<dbReference type="InterPro" id="IPR036860">
    <property type="entry name" value="SH2_dom_sf"/>
</dbReference>
<dbReference type="AlphaFoldDB" id="T1IP51"/>
<evidence type="ECO:0000313" key="2">
    <source>
        <dbReference type="EnsemblMetazoa" id="SMAR002795-PA"/>
    </source>
</evidence>